<reference evidence="1 2" key="1">
    <citation type="submission" date="2021-07" db="EMBL/GenBank/DDBJ databases">
        <authorList>
            <consortium name="Genoscope - CEA"/>
            <person name="William W."/>
        </authorList>
    </citation>
    <scope>NUCLEOTIDE SEQUENCE [LARGE SCALE GENOMIC DNA]</scope>
</reference>
<evidence type="ECO:0000313" key="1">
    <source>
        <dbReference type="EMBL" id="CAG7876198.1"/>
    </source>
</evidence>
<dbReference type="EMBL" id="LS974621">
    <property type="protein sequence ID" value="CAG7876198.1"/>
    <property type="molecule type" value="Genomic_DNA"/>
</dbReference>
<protein>
    <submittedName>
        <fullName evidence="1">Uncharacterized protein</fullName>
    </submittedName>
</protein>
<organism evidence="1 2">
    <name type="scientific">Brassica campestris</name>
    <name type="common">Field mustard</name>
    <dbReference type="NCBI Taxonomy" id="3711"/>
    <lineage>
        <taxon>Eukaryota</taxon>
        <taxon>Viridiplantae</taxon>
        <taxon>Streptophyta</taxon>
        <taxon>Embryophyta</taxon>
        <taxon>Tracheophyta</taxon>
        <taxon>Spermatophyta</taxon>
        <taxon>Magnoliopsida</taxon>
        <taxon>eudicotyledons</taxon>
        <taxon>Gunneridae</taxon>
        <taxon>Pentapetalae</taxon>
        <taxon>rosids</taxon>
        <taxon>malvids</taxon>
        <taxon>Brassicales</taxon>
        <taxon>Brassicaceae</taxon>
        <taxon>Brassiceae</taxon>
        <taxon>Brassica</taxon>
    </lineage>
</organism>
<name>A0A8D9DKV8_BRACM</name>
<dbReference type="Proteomes" id="UP000694005">
    <property type="component" value="Chromosome A05"/>
</dbReference>
<sequence>TEKASSVQSSILYDCDAEPLSNSIRLWVQISRSSARYSAGSPKNCPKLEEVLSESRSACRGLSTSSW</sequence>
<accession>A0A8D9DKV8</accession>
<gene>
    <name evidence="1" type="ORF">BRAPAZ1V2_A05P27190.2</name>
</gene>
<feature type="non-terminal residue" evidence="1">
    <location>
        <position position="1"/>
    </location>
</feature>
<dbReference type="Gramene" id="A05p27190.2_BraZ1">
    <property type="protein sequence ID" value="A05p27190.2_BraZ1.CDS"/>
    <property type="gene ID" value="A05g27190.2_BraZ1"/>
</dbReference>
<evidence type="ECO:0000313" key="2">
    <source>
        <dbReference type="Proteomes" id="UP000694005"/>
    </source>
</evidence>
<proteinExistence type="predicted"/>
<dbReference type="AlphaFoldDB" id="A0A8D9DKV8"/>